<reference evidence="2 3" key="1">
    <citation type="submission" date="2017-09" db="EMBL/GenBank/DDBJ databases">
        <title>Depth-based differentiation of microbial function through sediment-hosted aquifers and enrichment of novel symbionts in the deep terrestrial subsurface.</title>
        <authorList>
            <person name="Probst A.J."/>
            <person name="Ladd B."/>
            <person name="Jarett J.K."/>
            <person name="Geller-Mcgrath D.E."/>
            <person name="Sieber C.M."/>
            <person name="Emerson J.B."/>
            <person name="Anantharaman K."/>
            <person name="Thomas B.C."/>
            <person name="Malmstrom R."/>
            <person name="Stieglmeier M."/>
            <person name="Klingl A."/>
            <person name="Woyke T."/>
            <person name="Ryan C.M."/>
            <person name="Banfield J.F."/>
        </authorList>
    </citation>
    <scope>NUCLEOTIDE SEQUENCE [LARGE SCALE GENOMIC DNA]</scope>
    <source>
        <strain evidence="2">CG11_big_fil_rev_8_21_14_0_20_46_11</strain>
    </source>
</reference>
<keyword evidence="1" id="KW-0472">Membrane</keyword>
<dbReference type="AlphaFoldDB" id="A0A2H0KB65"/>
<comment type="caution">
    <text evidence="2">The sequence shown here is derived from an EMBL/GenBank/DDBJ whole genome shotgun (WGS) entry which is preliminary data.</text>
</comment>
<keyword evidence="1" id="KW-1133">Transmembrane helix</keyword>
<organism evidence="2 3">
    <name type="scientific">Candidatus Taylorbacteria bacterium CG11_big_fil_rev_8_21_14_0_20_46_11</name>
    <dbReference type="NCBI Taxonomy" id="1975025"/>
    <lineage>
        <taxon>Bacteria</taxon>
        <taxon>Candidatus Tayloriibacteriota</taxon>
    </lineage>
</organism>
<proteinExistence type="predicted"/>
<sequence>MQDRPLKKSEIVDLVEAQGSTIDDISQRLVNLEELINKQESRNKEILYAVLFAFLFVIGTVVVDVILFNASTNKDAHFIRA</sequence>
<protein>
    <submittedName>
        <fullName evidence="2">Uncharacterized protein</fullName>
    </submittedName>
</protein>
<name>A0A2H0KB65_9BACT</name>
<keyword evidence="1" id="KW-0812">Transmembrane</keyword>
<evidence type="ECO:0000313" key="3">
    <source>
        <dbReference type="Proteomes" id="UP000229342"/>
    </source>
</evidence>
<evidence type="ECO:0000313" key="2">
    <source>
        <dbReference type="EMBL" id="PIQ68490.1"/>
    </source>
</evidence>
<feature type="transmembrane region" description="Helical" evidence="1">
    <location>
        <begin position="46"/>
        <end position="68"/>
    </location>
</feature>
<accession>A0A2H0KB65</accession>
<evidence type="ECO:0000256" key="1">
    <source>
        <dbReference type="SAM" id="Phobius"/>
    </source>
</evidence>
<dbReference type="Proteomes" id="UP000229342">
    <property type="component" value="Unassembled WGS sequence"/>
</dbReference>
<gene>
    <name evidence="2" type="ORF">COV91_03805</name>
</gene>
<dbReference type="EMBL" id="PCVG01000047">
    <property type="protein sequence ID" value="PIQ68490.1"/>
    <property type="molecule type" value="Genomic_DNA"/>
</dbReference>